<sequence length="240" mass="26456">MATNLLRGWNKQGRLSAPPYSCSGCAGMPIEAKVDRGGGRVHTTSTASKKKSDRKRVREPARENRNKRETWTQTQVSAKLTQCSLHERALIECAKEGGSSGQNVAVGADARIRRERDHGSVDKISISRWTHNERQRRRRVGAGRNTVGCRPVEAVSRDAAAKLWEIGRQSAHNGGTSVDPGYRGKGCEWRRYVYVSANVLGRRDGEKPSTESGANESQRGAVHTTLPRVNPNKGTDKRSK</sequence>
<evidence type="ECO:0000313" key="2">
    <source>
        <dbReference type="EMBL" id="KAJ7741647.1"/>
    </source>
</evidence>
<organism evidence="2 3">
    <name type="scientific">Mycena metata</name>
    <dbReference type="NCBI Taxonomy" id="1033252"/>
    <lineage>
        <taxon>Eukaryota</taxon>
        <taxon>Fungi</taxon>
        <taxon>Dikarya</taxon>
        <taxon>Basidiomycota</taxon>
        <taxon>Agaricomycotina</taxon>
        <taxon>Agaricomycetes</taxon>
        <taxon>Agaricomycetidae</taxon>
        <taxon>Agaricales</taxon>
        <taxon>Marasmiineae</taxon>
        <taxon>Mycenaceae</taxon>
        <taxon>Mycena</taxon>
    </lineage>
</organism>
<feature type="compositionally biased region" description="Basic and acidic residues" evidence="1">
    <location>
        <begin position="56"/>
        <end position="70"/>
    </location>
</feature>
<accession>A0AAD7IF12</accession>
<name>A0AAD7IF12_9AGAR</name>
<evidence type="ECO:0000313" key="3">
    <source>
        <dbReference type="Proteomes" id="UP001215598"/>
    </source>
</evidence>
<gene>
    <name evidence="2" type="ORF">B0H16DRAFT_1861779</name>
</gene>
<proteinExistence type="predicted"/>
<reference evidence="2" key="1">
    <citation type="submission" date="2023-03" db="EMBL/GenBank/DDBJ databases">
        <title>Massive genome expansion in bonnet fungi (Mycena s.s.) driven by repeated elements and novel gene families across ecological guilds.</title>
        <authorList>
            <consortium name="Lawrence Berkeley National Laboratory"/>
            <person name="Harder C.B."/>
            <person name="Miyauchi S."/>
            <person name="Viragh M."/>
            <person name="Kuo A."/>
            <person name="Thoen E."/>
            <person name="Andreopoulos B."/>
            <person name="Lu D."/>
            <person name="Skrede I."/>
            <person name="Drula E."/>
            <person name="Henrissat B."/>
            <person name="Morin E."/>
            <person name="Kohler A."/>
            <person name="Barry K."/>
            <person name="LaButti K."/>
            <person name="Morin E."/>
            <person name="Salamov A."/>
            <person name="Lipzen A."/>
            <person name="Mereny Z."/>
            <person name="Hegedus B."/>
            <person name="Baldrian P."/>
            <person name="Stursova M."/>
            <person name="Weitz H."/>
            <person name="Taylor A."/>
            <person name="Grigoriev I.V."/>
            <person name="Nagy L.G."/>
            <person name="Martin F."/>
            <person name="Kauserud H."/>
        </authorList>
    </citation>
    <scope>NUCLEOTIDE SEQUENCE</scope>
    <source>
        <strain evidence="2">CBHHK182m</strain>
    </source>
</reference>
<dbReference type="EMBL" id="JARKIB010000098">
    <property type="protein sequence ID" value="KAJ7741647.1"/>
    <property type="molecule type" value="Genomic_DNA"/>
</dbReference>
<keyword evidence="3" id="KW-1185">Reference proteome</keyword>
<comment type="caution">
    <text evidence="2">The sequence shown here is derived from an EMBL/GenBank/DDBJ whole genome shotgun (WGS) entry which is preliminary data.</text>
</comment>
<feature type="region of interest" description="Disordered" evidence="1">
    <location>
        <begin position="31"/>
        <end position="70"/>
    </location>
</feature>
<protein>
    <submittedName>
        <fullName evidence="2">Uncharacterized protein</fullName>
    </submittedName>
</protein>
<dbReference type="Proteomes" id="UP001215598">
    <property type="component" value="Unassembled WGS sequence"/>
</dbReference>
<feature type="region of interest" description="Disordered" evidence="1">
    <location>
        <begin position="200"/>
        <end position="240"/>
    </location>
</feature>
<dbReference type="AlphaFoldDB" id="A0AAD7IF12"/>
<evidence type="ECO:0000256" key="1">
    <source>
        <dbReference type="SAM" id="MobiDB-lite"/>
    </source>
</evidence>